<evidence type="ECO:0000313" key="2">
    <source>
        <dbReference type="Proteomes" id="UP001163835"/>
    </source>
</evidence>
<proteinExistence type="predicted"/>
<evidence type="ECO:0000313" key="1">
    <source>
        <dbReference type="EMBL" id="KAJ3815133.1"/>
    </source>
</evidence>
<feature type="non-terminal residue" evidence="1">
    <location>
        <position position="1"/>
    </location>
</feature>
<accession>A0ACC1UEA4</accession>
<name>A0ACC1UEA4_9AGAR</name>
<sequence length="344" mass="39380">RSTRVALPVPVLSSDEEEDGEEQYEGEEGDFLQDWPDDTEDLELVHSRISSLDELRLARFASHLKRLCLRQNHISVLDAEVFRHLTKLEELDLYDNKIKDPGHALDHLSNLSVLDLSFNLIRTIPDSLSRLTSLTTIYFVQNRISKITGLNYLTSLRSLELGGNRIRKIENLDALVNLEELWLGKNKITKLENMSNMRKLKILSIQSNRITMIEGLQELTNLEELYLSHNGVKRLEGLEKNVNLRTLDVGNNFISAIENVSHLIRLEELWASQKPQTLYTSILIMSQMNGNQIPDLRALELQLGHVSTLETLYLEGNPCQKNDASGYRRKIMLALKQLKQIDAT</sequence>
<dbReference type="Proteomes" id="UP001163835">
    <property type="component" value="Unassembled WGS sequence"/>
</dbReference>
<organism evidence="1 2">
    <name type="scientific">Lentinula aff. lateritia</name>
    <dbReference type="NCBI Taxonomy" id="2804960"/>
    <lineage>
        <taxon>Eukaryota</taxon>
        <taxon>Fungi</taxon>
        <taxon>Dikarya</taxon>
        <taxon>Basidiomycota</taxon>
        <taxon>Agaricomycotina</taxon>
        <taxon>Agaricomycetes</taxon>
        <taxon>Agaricomycetidae</taxon>
        <taxon>Agaricales</taxon>
        <taxon>Marasmiineae</taxon>
        <taxon>Omphalotaceae</taxon>
        <taxon>Lentinula</taxon>
    </lineage>
</organism>
<protein>
    <submittedName>
        <fullName evidence="1">Uncharacterized protein</fullName>
    </submittedName>
</protein>
<dbReference type="EMBL" id="MU794954">
    <property type="protein sequence ID" value="KAJ3815133.1"/>
    <property type="molecule type" value="Genomic_DNA"/>
</dbReference>
<keyword evidence="2" id="KW-1185">Reference proteome</keyword>
<reference evidence="1" key="1">
    <citation type="submission" date="2022-09" db="EMBL/GenBank/DDBJ databases">
        <title>A Global Phylogenomic Analysis of the Shiitake Genus Lentinula.</title>
        <authorList>
            <consortium name="DOE Joint Genome Institute"/>
            <person name="Sierra-Patev S."/>
            <person name="Min B."/>
            <person name="Naranjo-Ortiz M."/>
            <person name="Looney B."/>
            <person name="Konkel Z."/>
            <person name="Slot J.C."/>
            <person name="Sakamoto Y."/>
            <person name="Steenwyk J.L."/>
            <person name="Rokas A."/>
            <person name="Carro J."/>
            <person name="Camarero S."/>
            <person name="Ferreira P."/>
            <person name="Molpeceres G."/>
            <person name="Ruiz-Duenas F.J."/>
            <person name="Serrano A."/>
            <person name="Henrissat B."/>
            <person name="Drula E."/>
            <person name="Hughes K.W."/>
            <person name="Mata J.L."/>
            <person name="Ishikawa N.K."/>
            <person name="Vargas-Isla R."/>
            <person name="Ushijima S."/>
            <person name="Smith C.A."/>
            <person name="Ahrendt S."/>
            <person name="Andreopoulos W."/>
            <person name="He G."/>
            <person name="Labutti K."/>
            <person name="Lipzen A."/>
            <person name="Ng V."/>
            <person name="Riley R."/>
            <person name="Sandor L."/>
            <person name="Barry K."/>
            <person name="Martinez A.T."/>
            <person name="Xiao Y."/>
            <person name="Gibbons J.G."/>
            <person name="Terashima K."/>
            <person name="Grigoriev I.V."/>
            <person name="Hibbett D.S."/>
        </authorList>
    </citation>
    <scope>NUCLEOTIDE SEQUENCE</scope>
    <source>
        <strain evidence="1">TMI1499</strain>
    </source>
</reference>
<gene>
    <name evidence="1" type="ORF">F5876DRAFT_31299</name>
</gene>
<comment type="caution">
    <text evidence="1">The sequence shown here is derived from an EMBL/GenBank/DDBJ whole genome shotgun (WGS) entry which is preliminary data.</text>
</comment>